<evidence type="ECO:0000313" key="2">
    <source>
        <dbReference type="Proteomes" id="UP001239782"/>
    </source>
</evidence>
<keyword evidence="2" id="KW-1185">Reference proteome</keyword>
<accession>A0AA51RUB5</accession>
<reference evidence="1 2" key="1">
    <citation type="submission" date="2023-08" db="EMBL/GenBank/DDBJ databases">
        <title>Pleionea litopenaei sp. nov., isolated from stomach of juvenile Litopenaeus vannamei.</title>
        <authorList>
            <person name="Rho A.M."/>
            <person name="Hwang C.Y."/>
        </authorList>
    </citation>
    <scope>NUCLEOTIDE SEQUENCE [LARGE SCALE GENOMIC DNA]</scope>
    <source>
        <strain evidence="1 2">HL-JVS1</strain>
    </source>
</reference>
<sequence length="143" mass="15493">MNISFVRNSKVLVVFIGFICGSLSALGPETVSAKSLIESCKLISGKSVPQLCGAYIQGYLDASPNIVKEDQLPSEFVTRALKTRAPQKDVAVKTVANVKFCVPSEGFLNELVTKIAEVEYDAKQHQLASSVVYSILKADYSCE</sequence>
<dbReference type="AlphaFoldDB" id="A0AA51RUB5"/>
<dbReference type="KEGG" id="plei:Q9312_02710"/>
<evidence type="ECO:0008006" key="3">
    <source>
        <dbReference type="Google" id="ProtNLM"/>
    </source>
</evidence>
<evidence type="ECO:0000313" key="1">
    <source>
        <dbReference type="EMBL" id="WMS87846.1"/>
    </source>
</evidence>
<gene>
    <name evidence="1" type="ORF">Q9312_02710</name>
</gene>
<dbReference type="EMBL" id="CP133548">
    <property type="protein sequence ID" value="WMS87846.1"/>
    <property type="molecule type" value="Genomic_DNA"/>
</dbReference>
<dbReference type="RefSeq" id="WP_309203004.1">
    <property type="nucleotide sequence ID" value="NZ_CP133548.1"/>
</dbReference>
<protein>
    <recommendedName>
        <fullName evidence="3">Rap1a immunity protein domain-containing protein</fullName>
    </recommendedName>
</protein>
<proteinExistence type="predicted"/>
<dbReference type="Proteomes" id="UP001239782">
    <property type="component" value="Chromosome"/>
</dbReference>
<name>A0AA51RUB5_9GAMM</name>
<organism evidence="1 2">
    <name type="scientific">Pleionea litopenaei</name>
    <dbReference type="NCBI Taxonomy" id="3070815"/>
    <lineage>
        <taxon>Bacteria</taxon>
        <taxon>Pseudomonadati</taxon>
        <taxon>Pseudomonadota</taxon>
        <taxon>Gammaproteobacteria</taxon>
        <taxon>Oceanospirillales</taxon>
        <taxon>Pleioneaceae</taxon>
        <taxon>Pleionea</taxon>
    </lineage>
</organism>